<keyword evidence="3" id="KW-1185">Reference proteome</keyword>
<organism evidence="2 3">
    <name type="scientific">Hypsizygus marmoreus</name>
    <name type="common">White beech mushroom</name>
    <name type="synonym">Agaricus marmoreus</name>
    <dbReference type="NCBI Taxonomy" id="39966"/>
    <lineage>
        <taxon>Eukaryota</taxon>
        <taxon>Fungi</taxon>
        <taxon>Dikarya</taxon>
        <taxon>Basidiomycota</taxon>
        <taxon>Agaricomycotina</taxon>
        <taxon>Agaricomycetes</taxon>
        <taxon>Agaricomycetidae</taxon>
        <taxon>Agaricales</taxon>
        <taxon>Tricholomatineae</taxon>
        <taxon>Lyophyllaceae</taxon>
        <taxon>Hypsizygus</taxon>
    </lineage>
</organism>
<accession>A0A369JFH1</accession>
<reference evidence="2" key="1">
    <citation type="submission" date="2018-04" db="EMBL/GenBank/DDBJ databases">
        <title>Whole genome sequencing of Hypsizygus marmoreus.</title>
        <authorList>
            <person name="Choi I.-G."/>
            <person name="Min B."/>
            <person name="Kim J.-G."/>
            <person name="Kim S."/>
            <person name="Oh Y.-L."/>
            <person name="Kong W.-S."/>
            <person name="Park H."/>
            <person name="Jeong J."/>
            <person name="Song E.-S."/>
        </authorList>
    </citation>
    <scope>NUCLEOTIDE SEQUENCE [LARGE SCALE GENOMIC DNA]</scope>
    <source>
        <strain evidence="2">51987-8</strain>
    </source>
</reference>
<dbReference type="OrthoDB" id="3063096at2759"/>
<feature type="region of interest" description="Disordered" evidence="1">
    <location>
        <begin position="1"/>
        <end position="44"/>
    </location>
</feature>
<proteinExistence type="predicted"/>
<feature type="compositionally biased region" description="Basic residues" evidence="1">
    <location>
        <begin position="19"/>
        <end position="38"/>
    </location>
</feature>
<dbReference type="AlphaFoldDB" id="A0A369JFH1"/>
<evidence type="ECO:0000313" key="2">
    <source>
        <dbReference type="EMBL" id="RDB18164.1"/>
    </source>
</evidence>
<feature type="compositionally biased region" description="Polar residues" evidence="1">
    <location>
        <begin position="1"/>
        <end position="11"/>
    </location>
</feature>
<evidence type="ECO:0000313" key="3">
    <source>
        <dbReference type="Proteomes" id="UP000076154"/>
    </source>
</evidence>
<dbReference type="EMBL" id="LUEZ02000106">
    <property type="protein sequence ID" value="RDB18164.1"/>
    <property type="molecule type" value="Genomic_DNA"/>
</dbReference>
<protein>
    <submittedName>
        <fullName evidence="2">Uncharacterized protein</fullName>
    </submittedName>
</protein>
<sequence length="377" mass="43688">MDGPSTFQACPTFNARPTRPLRRRRRRRHAGHPLHIKPRSPLEGVPSEFYSHPLHIAHKTDAPSYVSRRGYEDPLATMMLIQMLADAYTDSRMEWETNKDRVPQEGDDLAMYGPNAAQRKIERYLVATRFLPRLAPETVVIKRVRRRSEVVHVAQQSRWSRCLQFVTRSRYHNARSPIVDSKPGIRTKIADIIRKCLSIKKPKPVREANPPPIILPARLALPRIIPSTKPLLRRMTSADTRALLAASVRKNRVPRIRKVVYDPEPVINLIIAPELRVKLGDIDWEDFKTLRWSDRSLQLAVKPMSTSIPLVYEKENRDASTQTERRTERPPLYITLSLIFLFQFTMFSIMLFMILWGIWHLISVFIGLFFSSSAEDE</sequence>
<name>A0A369JFH1_HYPMA</name>
<comment type="caution">
    <text evidence="2">The sequence shown here is derived from an EMBL/GenBank/DDBJ whole genome shotgun (WGS) entry which is preliminary data.</text>
</comment>
<evidence type="ECO:0000256" key="1">
    <source>
        <dbReference type="SAM" id="MobiDB-lite"/>
    </source>
</evidence>
<dbReference type="InParanoid" id="A0A369JFH1"/>
<dbReference type="Proteomes" id="UP000076154">
    <property type="component" value="Unassembled WGS sequence"/>
</dbReference>
<gene>
    <name evidence="2" type="ORF">Hypma_000564</name>
</gene>